<dbReference type="InterPro" id="IPR036259">
    <property type="entry name" value="MFS_trans_sf"/>
</dbReference>
<keyword evidence="1" id="KW-0812">Transmembrane</keyword>
<dbReference type="Proteomes" id="UP001218188">
    <property type="component" value="Unassembled WGS sequence"/>
</dbReference>
<feature type="transmembrane region" description="Helical" evidence="1">
    <location>
        <begin position="216"/>
        <end position="234"/>
    </location>
</feature>
<dbReference type="PANTHER" id="PTHR11360">
    <property type="entry name" value="MONOCARBOXYLATE TRANSPORTER"/>
    <property type="match status" value="1"/>
</dbReference>
<feature type="transmembrane region" description="Helical" evidence="1">
    <location>
        <begin position="179"/>
        <end position="204"/>
    </location>
</feature>
<feature type="transmembrane region" description="Helical" evidence="1">
    <location>
        <begin position="148"/>
        <end position="167"/>
    </location>
</feature>
<name>A0AAD6T337_9AGAR</name>
<feature type="transmembrane region" description="Helical" evidence="1">
    <location>
        <begin position="265"/>
        <end position="286"/>
    </location>
</feature>
<feature type="transmembrane region" description="Helical" evidence="1">
    <location>
        <begin position="58"/>
        <end position="79"/>
    </location>
</feature>
<feature type="transmembrane region" description="Helical" evidence="1">
    <location>
        <begin position="26"/>
        <end position="46"/>
    </location>
</feature>
<evidence type="ECO:0000313" key="3">
    <source>
        <dbReference type="Proteomes" id="UP001218188"/>
    </source>
</evidence>
<dbReference type="SUPFAM" id="SSF103473">
    <property type="entry name" value="MFS general substrate transporter"/>
    <property type="match status" value="1"/>
</dbReference>
<comment type="caution">
    <text evidence="2">The sequence shown here is derived from an EMBL/GenBank/DDBJ whole genome shotgun (WGS) entry which is preliminary data.</text>
</comment>
<feature type="transmembrane region" description="Helical" evidence="1">
    <location>
        <begin position="293"/>
        <end position="310"/>
    </location>
</feature>
<feature type="transmembrane region" description="Helical" evidence="1">
    <location>
        <begin position="85"/>
        <end position="106"/>
    </location>
</feature>
<organism evidence="2 3">
    <name type="scientific">Mycena alexandri</name>
    <dbReference type="NCBI Taxonomy" id="1745969"/>
    <lineage>
        <taxon>Eukaryota</taxon>
        <taxon>Fungi</taxon>
        <taxon>Dikarya</taxon>
        <taxon>Basidiomycota</taxon>
        <taxon>Agaricomycotina</taxon>
        <taxon>Agaricomycetes</taxon>
        <taxon>Agaricomycetidae</taxon>
        <taxon>Agaricales</taxon>
        <taxon>Marasmiineae</taxon>
        <taxon>Mycenaceae</taxon>
        <taxon>Mycena</taxon>
    </lineage>
</organism>
<feature type="non-terminal residue" evidence="2">
    <location>
        <position position="359"/>
    </location>
</feature>
<keyword evidence="1" id="KW-0472">Membrane</keyword>
<dbReference type="InterPro" id="IPR050327">
    <property type="entry name" value="Proton-linked_MCT"/>
</dbReference>
<proteinExistence type="predicted"/>
<evidence type="ECO:0000256" key="1">
    <source>
        <dbReference type="SAM" id="Phobius"/>
    </source>
</evidence>
<evidence type="ECO:0000313" key="2">
    <source>
        <dbReference type="EMBL" id="KAJ7038563.1"/>
    </source>
</evidence>
<protein>
    <submittedName>
        <fullName evidence="2">Major facilitator superfamily domain-containing protein</fullName>
    </submittedName>
</protein>
<feature type="transmembrane region" description="Helical" evidence="1">
    <location>
        <begin position="241"/>
        <end position="259"/>
    </location>
</feature>
<dbReference type="EMBL" id="JARJCM010000031">
    <property type="protein sequence ID" value="KAJ7038563.1"/>
    <property type="molecule type" value="Genomic_DNA"/>
</dbReference>
<gene>
    <name evidence="2" type="ORF">C8F04DRAFT_1088650</name>
</gene>
<sequence length="359" mass="38511">EEADVGVERGEKSTRTWEFPDGGLRAWATVFGMCVVTSFGVFEEHYSVNQLKDKPLSSISWIGSLQLSLVLLVGCVSGPMFDAGYLKSMIAFGGTLYVFCLFMTSISTQFYQFVLSQGLGVGVPGASIGGTVSPIAMRRLFDEVGFPWAVRTLAFLVLFCMTIRLSPPRKIDRIVDIPYRAYCFLVLGISLISLGLYGVTYAVATVSHPTSRSTRILSILNAVSLAGRLLPNLIAQRVGPINMLICSCSLAGILAFVWVSAHSTAAILAFNGIFGFASVPAALVSLSVHANNIGLRLGMMFFCSSFAWLASSPIQGALLKVDPTYRAASIFSGCVVLSGVSMVLVARVLVGRRTGKAWV</sequence>
<keyword evidence="3" id="KW-1185">Reference proteome</keyword>
<dbReference type="Gene3D" id="1.20.1250.20">
    <property type="entry name" value="MFS general substrate transporter like domains"/>
    <property type="match status" value="1"/>
</dbReference>
<keyword evidence="1" id="KW-1133">Transmembrane helix</keyword>
<dbReference type="PANTHER" id="PTHR11360:SF177">
    <property type="entry name" value="RIBOFLAVIN TRANSPORTER MCH5"/>
    <property type="match status" value="1"/>
</dbReference>
<accession>A0AAD6T337</accession>
<feature type="transmembrane region" description="Helical" evidence="1">
    <location>
        <begin position="330"/>
        <end position="350"/>
    </location>
</feature>
<reference evidence="2" key="1">
    <citation type="submission" date="2023-03" db="EMBL/GenBank/DDBJ databases">
        <title>Massive genome expansion in bonnet fungi (Mycena s.s.) driven by repeated elements and novel gene families across ecological guilds.</title>
        <authorList>
            <consortium name="Lawrence Berkeley National Laboratory"/>
            <person name="Harder C.B."/>
            <person name="Miyauchi S."/>
            <person name="Viragh M."/>
            <person name="Kuo A."/>
            <person name="Thoen E."/>
            <person name="Andreopoulos B."/>
            <person name="Lu D."/>
            <person name="Skrede I."/>
            <person name="Drula E."/>
            <person name="Henrissat B."/>
            <person name="Morin E."/>
            <person name="Kohler A."/>
            <person name="Barry K."/>
            <person name="LaButti K."/>
            <person name="Morin E."/>
            <person name="Salamov A."/>
            <person name="Lipzen A."/>
            <person name="Mereny Z."/>
            <person name="Hegedus B."/>
            <person name="Baldrian P."/>
            <person name="Stursova M."/>
            <person name="Weitz H."/>
            <person name="Taylor A."/>
            <person name="Grigoriev I.V."/>
            <person name="Nagy L.G."/>
            <person name="Martin F."/>
            <person name="Kauserud H."/>
        </authorList>
    </citation>
    <scope>NUCLEOTIDE SEQUENCE</scope>
    <source>
        <strain evidence="2">CBHHK200</strain>
    </source>
</reference>
<dbReference type="AlphaFoldDB" id="A0AAD6T337"/>